<dbReference type="HOGENOM" id="CLU_1245765_0_0_1"/>
<dbReference type="AlphaFoldDB" id="K5X7Z8"/>
<dbReference type="InParanoid" id="K5X7Z8"/>
<dbReference type="RefSeq" id="XP_007391297.1">
    <property type="nucleotide sequence ID" value="XM_007391235.1"/>
</dbReference>
<proteinExistence type="predicted"/>
<organism evidence="1 2">
    <name type="scientific">Phanerochaete carnosa (strain HHB-10118-sp)</name>
    <name type="common">White-rot fungus</name>
    <name type="synonym">Peniophora carnosa</name>
    <dbReference type="NCBI Taxonomy" id="650164"/>
    <lineage>
        <taxon>Eukaryota</taxon>
        <taxon>Fungi</taxon>
        <taxon>Dikarya</taxon>
        <taxon>Basidiomycota</taxon>
        <taxon>Agaricomycotina</taxon>
        <taxon>Agaricomycetes</taxon>
        <taxon>Polyporales</taxon>
        <taxon>Phanerochaetaceae</taxon>
        <taxon>Phanerochaete</taxon>
    </lineage>
</organism>
<accession>K5X7Z8</accession>
<evidence type="ECO:0000313" key="2">
    <source>
        <dbReference type="Proteomes" id="UP000008370"/>
    </source>
</evidence>
<name>K5X7Z8_PHACS</name>
<keyword evidence="2" id="KW-1185">Reference proteome</keyword>
<dbReference type="Proteomes" id="UP000008370">
    <property type="component" value="Unassembled WGS sequence"/>
</dbReference>
<reference evidence="1 2" key="1">
    <citation type="journal article" date="2012" name="BMC Genomics">
        <title>Comparative genomics of the white-rot fungi, Phanerochaete carnosa and P. chrysosporium, to elucidate the genetic basis of the distinct wood types they colonize.</title>
        <authorList>
            <person name="Suzuki H."/>
            <person name="MacDonald J."/>
            <person name="Syed K."/>
            <person name="Salamov A."/>
            <person name="Hori C."/>
            <person name="Aerts A."/>
            <person name="Henrissat B."/>
            <person name="Wiebenga A."/>
            <person name="vanKuyk P.A."/>
            <person name="Barry K."/>
            <person name="Lindquist E."/>
            <person name="LaButti K."/>
            <person name="Lapidus A."/>
            <person name="Lucas S."/>
            <person name="Coutinho P."/>
            <person name="Gong Y."/>
            <person name="Samejima M."/>
            <person name="Mahadevan R."/>
            <person name="Abou-Zaid M."/>
            <person name="de Vries R.P."/>
            <person name="Igarashi K."/>
            <person name="Yadav J.S."/>
            <person name="Grigoriev I.V."/>
            <person name="Master E.R."/>
        </authorList>
    </citation>
    <scope>NUCLEOTIDE SEQUENCE [LARGE SCALE GENOMIC DNA]</scope>
    <source>
        <strain evidence="1 2">HHB-10118-sp</strain>
    </source>
</reference>
<protein>
    <submittedName>
        <fullName evidence="1">Uncharacterized protein</fullName>
    </submittedName>
</protein>
<sequence>MSRLSMFQSSLSRHAHYRLPMMMPMPTPELALKKAGMSMQRIELVTGEETRAKEATLELIIAENAEHVLKCNSVGIKVPEIASEQKCRAKWDIFGGLPGNAKQAQNRINISYIKVKDWIEASEPNSTSIVMVTTELGDKSGPLLVQSVVGVDAVTTYAEKSMVVHPFHHWANTAKTKHVGGGISDISKLTTTRQHAEGHVRVDHELVVVIQPYNSAWQLGRM</sequence>
<gene>
    <name evidence="1" type="ORF">PHACADRAFT_25124</name>
</gene>
<dbReference type="KEGG" id="pco:PHACADRAFT_25124"/>
<evidence type="ECO:0000313" key="1">
    <source>
        <dbReference type="EMBL" id="EKM58992.1"/>
    </source>
</evidence>
<dbReference type="GeneID" id="18915168"/>
<dbReference type="EMBL" id="JH930469">
    <property type="protein sequence ID" value="EKM58992.1"/>
    <property type="molecule type" value="Genomic_DNA"/>
</dbReference>